<accession>A0ABV0FVR4</accession>
<comment type="caution">
    <text evidence="1">The sequence shown here is derived from an EMBL/GenBank/DDBJ whole genome shotgun (WGS) entry which is preliminary data.</text>
</comment>
<dbReference type="Proteomes" id="UP001495147">
    <property type="component" value="Unassembled WGS sequence"/>
</dbReference>
<keyword evidence="2" id="KW-1185">Reference proteome</keyword>
<protein>
    <submittedName>
        <fullName evidence="1">Tryptophan halogenase family protein</fullName>
    </submittedName>
</protein>
<dbReference type="PANTHER" id="PTHR43747:SF4">
    <property type="entry name" value="FLAVIN-DEPENDENT TRYPTOPHAN HALOGENASE"/>
    <property type="match status" value="1"/>
</dbReference>
<dbReference type="PIRSF" id="PIRSF011396">
    <property type="entry name" value="Trp_halogenase"/>
    <property type="match status" value="1"/>
</dbReference>
<dbReference type="SUPFAM" id="SSF51905">
    <property type="entry name" value="FAD/NAD(P)-binding domain"/>
    <property type="match status" value="1"/>
</dbReference>
<gene>
    <name evidence="1" type="ORF">ABDJ85_00925</name>
</gene>
<dbReference type="PROSITE" id="PS51257">
    <property type="entry name" value="PROKAR_LIPOPROTEIN"/>
    <property type="match status" value="1"/>
</dbReference>
<dbReference type="Gene3D" id="3.50.50.60">
    <property type="entry name" value="FAD/NAD(P)-binding domain"/>
    <property type="match status" value="1"/>
</dbReference>
<reference evidence="1 2" key="1">
    <citation type="submission" date="2024-05" db="EMBL/GenBank/DDBJ databases">
        <title>Roseateles sp. DJS-2-20 16S ribosomal RNA gene Genome sequencing and assembly.</title>
        <authorList>
            <person name="Woo H."/>
        </authorList>
    </citation>
    <scope>NUCLEOTIDE SEQUENCE [LARGE SCALE GENOMIC DNA]</scope>
    <source>
        <strain evidence="1 2">DJS-2-20</strain>
    </source>
</reference>
<dbReference type="RefSeq" id="WP_347702848.1">
    <property type="nucleotide sequence ID" value="NZ_JBDPZD010000001.1"/>
</dbReference>
<evidence type="ECO:0000313" key="2">
    <source>
        <dbReference type="Proteomes" id="UP001495147"/>
    </source>
</evidence>
<dbReference type="InterPro" id="IPR050816">
    <property type="entry name" value="Flavin-dep_Halogenase_NPB"/>
</dbReference>
<dbReference type="Pfam" id="PF04820">
    <property type="entry name" value="Trp_halogenase"/>
    <property type="match status" value="1"/>
</dbReference>
<proteinExistence type="predicted"/>
<sequence length="534" mass="59536">MSSKRRILIVGGGTAGWLTACYLAKHLRLAERPHLEITVLESPEISVIGVGEGTFPTIRATLQTLGIDEWRFVRETSATFKQGIRFVDWAHAPEPAGEGETRHQFIHPFEAPFYAEDLNLVPYWLLQPEAERPPFAQAMTLQHRVAAAGRAPKRLSEGAYAAPLNYAYHFDAMKLARLLGEHARQLGVRHVEATLSGVALNAGGAIDHIETLQHGRFEADLFVDCTGFRAELIGHLPGKPFRSVRDTLFADRAMTCKIAEPSPDAPLESFTIATAHEAGWTWDIGLNGARGIGCVYSSSHLSDERAAEILRQYVGREHADVAMRRIPFEAGYREQPWVRNCVAIGLSGGFLEPLESTGLVLIEAAVGMLAEMLPHSGPIDAPARRFNELMSARYENIINFLKLHYCLSRRTEPFWQDNLQAASIPERLAELLAQWRLRPPGRFDFALDTEAFAFFNYQYILYGMGFETQLEAAREDFPQAEQARKLFAKIQRFAERAATDLPSHRALIQQIHALAARPAARAARRPLAASEPTP</sequence>
<dbReference type="InterPro" id="IPR033856">
    <property type="entry name" value="Trp_halogen"/>
</dbReference>
<dbReference type="InterPro" id="IPR006905">
    <property type="entry name" value="Flavin_halogenase"/>
</dbReference>
<dbReference type="PANTHER" id="PTHR43747">
    <property type="entry name" value="FAD-BINDING PROTEIN"/>
    <property type="match status" value="1"/>
</dbReference>
<evidence type="ECO:0000313" key="1">
    <source>
        <dbReference type="EMBL" id="MEO3690012.1"/>
    </source>
</evidence>
<organism evidence="1 2">
    <name type="scientific">Roseateles paludis</name>
    <dbReference type="NCBI Taxonomy" id="3145238"/>
    <lineage>
        <taxon>Bacteria</taxon>
        <taxon>Pseudomonadati</taxon>
        <taxon>Pseudomonadota</taxon>
        <taxon>Betaproteobacteria</taxon>
        <taxon>Burkholderiales</taxon>
        <taxon>Sphaerotilaceae</taxon>
        <taxon>Roseateles</taxon>
    </lineage>
</organism>
<name>A0ABV0FVR4_9BURK</name>
<dbReference type="EMBL" id="JBDPZD010000001">
    <property type="protein sequence ID" value="MEO3690012.1"/>
    <property type="molecule type" value="Genomic_DNA"/>
</dbReference>
<dbReference type="InterPro" id="IPR036188">
    <property type="entry name" value="FAD/NAD-bd_sf"/>
</dbReference>